<gene>
    <name evidence="1" type="ORF">EZS28_009470</name>
</gene>
<comment type="caution">
    <text evidence="1">The sequence shown here is derived from an EMBL/GenBank/DDBJ whole genome shotgun (WGS) entry which is preliminary data.</text>
</comment>
<proteinExistence type="predicted"/>
<dbReference type="InterPro" id="IPR027417">
    <property type="entry name" value="P-loop_NTPase"/>
</dbReference>
<reference evidence="1 2" key="1">
    <citation type="submission" date="2019-03" db="EMBL/GenBank/DDBJ databases">
        <title>Single cell metagenomics reveals metabolic interactions within the superorganism composed of flagellate Streblomastix strix and complex community of Bacteroidetes bacteria on its surface.</title>
        <authorList>
            <person name="Treitli S.C."/>
            <person name="Kolisko M."/>
            <person name="Husnik F."/>
            <person name="Keeling P."/>
            <person name="Hampl V."/>
        </authorList>
    </citation>
    <scope>NUCLEOTIDE SEQUENCE [LARGE SCALE GENOMIC DNA]</scope>
    <source>
        <strain evidence="1">ST1C</strain>
    </source>
</reference>
<dbReference type="EMBL" id="SNRW01001793">
    <property type="protein sequence ID" value="KAA6395003.1"/>
    <property type="molecule type" value="Genomic_DNA"/>
</dbReference>
<evidence type="ECO:0000313" key="2">
    <source>
        <dbReference type="Proteomes" id="UP000324800"/>
    </source>
</evidence>
<dbReference type="OrthoDB" id="10679623at2759"/>
<dbReference type="AlphaFoldDB" id="A0A5J4WJQ6"/>
<protein>
    <submittedName>
        <fullName evidence="1">Uncharacterized protein</fullName>
    </submittedName>
</protein>
<organism evidence="1 2">
    <name type="scientific">Streblomastix strix</name>
    <dbReference type="NCBI Taxonomy" id="222440"/>
    <lineage>
        <taxon>Eukaryota</taxon>
        <taxon>Metamonada</taxon>
        <taxon>Preaxostyla</taxon>
        <taxon>Oxymonadida</taxon>
        <taxon>Streblomastigidae</taxon>
        <taxon>Streblomastix</taxon>
    </lineage>
</organism>
<evidence type="ECO:0000313" key="1">
    <source>
        <dbReference type="EMBL" id="KAA6395003.1"/>
    </source>
</evidence>
<accession>A0A5J4WJQ6</accession>
<dbReference type="Proteomes" id="UP000324800">
    <property type="component" value="Unassembled WGS sequence"/>
</dbReference>
<sequence>MGSLKGKKAQMEPRTFIMMSHSHTEGYKVTEEAKSIISQVPNAILVIFTGNTRSGKSTRINQLISGDTSSWKNNWPMTIAGGYESVTKEFITYGPIKLSTLNAKFDVQTNTSISAESNIFLVDSEGTGNVDGQVRDIFLGVMALLPIASVCVNVTQGFHENDMKDIITQFQLDHLISVLSCQMQMTRGFALMCSRVGYSTAAAGGSVVNIDQIRKNQDNALKRKLLEKLEQKKIEESANTVIVLAQPNDDGQQDANLQKNSLKDFVIFMNNIIGMRTPISGATLIGLVGEILLCAKELRQNVMNDNITSEAFDHVVEHLLTKAGDSAIIKCNEQVDNIRWMTLDQIIARCSPSAVDVIVNEIEKIYNNALGVARAELERFKSEACKQKRTSIITQSRTQVQSAVDTRVNALNNEIVQRVKSSAQSVKEEYIASVRAQVSAMTYQQLRNFSAQVYSRNNTIANDVKQRCGNQLGWLVAEVDLVVHDAAGDTQRQVQIYAQVWYDRGLNGRIPYPHSLSEARGEYWNAPAGANITLYTQDNRAYVITVANDDKAILPKLSANIEIDYDGRQSSQNLDNKVPPVVFFNPGESTVHVNYKAYFKAWTTHGGRRYILFGPRRHYHHKTTVNVSVTIPEGWTYGRINWHGQYQIDGQKATFSLVNNDEVQIPPIPIIKYK</sequence>
<dbReference type="SUPFAM" id="SSF52540">
    <property type="entry name" value="P-loop containing nucleoside triphosphate hydrolases"/>
    <property type="match status" value="1"/>
</dbReference>
<name>A0A5J4WJQ6_9EUKA</name>
<dbReference type="Gene3D" id="3.40.50.300">
    <property type="entry name" value="P-loop containing nucleotide triphosphate hydrolases"/>
    <property type="match status" value="1"/>
</dbReference>